<evidence type="ECO:0000313" key="6">
    <source>
        <dbReference type="Proteomes" id="UP000072653"/>
    </source>
</evidence>
<evidence type="ECO:0000256" key="3">
    <source>
        <dbReference type="PROSITE-ProRule" id="PRU10055"/>
    </source>
</evidence>
<keyword evidence="2 5" id="KW-0326">Glycosidase</keyword>
<proteinExistence type="inferred from homology"/>
<dbReference type="InterPro" id="IPR001360">
    <property type="entry name" value="Glyco_hydro_1"/>
</dbReference>
<organism evidence="5 6">
    <name type="scientific">Streptococcus oralis</name>
    <dbReference type="NCBI Taxonomy" id="1303"/>
    <lineage>
        <taxon>Bacteria</taxon>
        <taxon>Bacillati</taxon>
        <taxon>Bacillota</taxon>
        <taxon>Bacilli</taxon>
        <taxon>Lactobacillales</taxon>
        <taxon>Streptococcaceae</taxon>
        <taxon>Streptococcus</taxon>
    </lineage>
</organism>
<dbReference type="Pfam" id="PF00232">
    <property type="entry name" value="Glyco_hydro_1"/>
    <property type="match status" value="1"/>
</dbReference>
<evidence type="ECO:0000313" key="5">
    <source>
        <dbReference type="EMBL" id="KXT88476.1"/>
    </source>
</evidence>
<dbReference type="GO" id="GO:0005829">
    <property type="term" value="C:cytosol"/>
    <property type="evidence" value="ECO:0007669"/>
    <property type="project" value="TreeGrafter"/>
</dbReference>
<comment type="similarity">
    <text evidence="1 4">Belongs to the glycosyl hydrolase 1 family.</text>
</comment>
<dbReference type="Proteomes" id="UP000072653">
    <property type="component" value="Unassembled WGS sequence"/>
</dbReference>
<dbReference type="Gene3D" id="3.20.20.80">
    <property type="entry name" value="Glycosidases"/>
    <property type="match status" value="1"/>
</dbReference>
<dbReference type="InterPro" id="IPR017853">
    <property type="entry name" value="GH"/>
</dbReference>
<dbReference type="PROSITE" id="PS00572">
    <property type="entry name" value="GLYCOSYL_HYDROL_F1_1"/>
    <property type="match status" value="1"/>
</dbReference>
<dbReference type="AlphaFoldDB" id="A0A139PGJ7"/>
<sequence>MVASALATKIAHEIDPENKVGCMLAAGQYYPNTAHPRDYWAAMEEDRKSYFFIDVQARGEYPNYAKKQWEREGIEIEMTAEDLDLLKNYTVDFVSFSYYASRVASGDPTVTEKTAGNIFASIKNPYLESSEWGWQIDPLGLRITLNAIWDRYQKPMFIVENGLGAIDAPDENGYVKDDYRIAYLEAHIKAMRDAIHQDGVDLLGYTTWGCIDLVSAGTGEMNKRYGFIYVDRDNAGNGSLNRSKKKSFYWYKEVIASNGASVK</sequence>
<dbReference type="InterPro" id="IPR018120">
    <property type="entry name" value="Glyco_hydro_1_AS"/>
</dbReference>
<gene>
    <name evidence="5" type="ORF">SORDD16_00030</name>
</gene>
<evidence type="ECO:0000256" key="2">
    <source>
        <dbReference type="ARBA" id="ARBA00023295"/>
    </source>
</evidence>
<dbReference type="PRINTS" id="PR00131">
    <property type="entry name" value="GLHYDRLASE1"/>
</dbReference>
<keyword evidence="5" id="KW-0378">Hydrolase</keyword>
<evidence type="ECO:0000256" key="1">
    <source>
        <dbReference type="ARBA" id="ARBA00010838"/>
    </source>
</evidence>
<dbReference type="GO" id="GO:0008706">
    <property type="term" value="F:6-phospho-beta-glucosidase activity"/>
    <property type="evidence" value="ECO:0007669"/>
    <property type="project" value="UniProtKB-EC"/>
</dbReference>
<feature type="active site" description="Nucleophile" evidence="3">
    <location>
        <position position="160"/>
    </location>
</feature>
<accession>A0A139PGJ7</accession>
<dbReference type="SUPFAM" id="SSF51445">
    <property type="entry name" value="(Trans)glycosidases"/>
    <property type="match status" value="1"/>
</dbReference>
<dbReference type="PATRIC" id="fig|1303.79.peg.37"/>
<dbReference type="PANTHER" id="PTHR10353:SF296">
    <property type="entry name" value="6-PHOSPHO-BETA-GLUCOSIDASE"/>
    <property type="match status" value="1"/>
</dbReference>
<dbReference type="EC" id="3.2.1.86" evidence="5"/>
<evidence type="ECO:0000256" key="4">
    <source>
        <dbReference type="RuleBase" id="RU003690"/>
    </source>
</evidence>
<name>A0A139PGJ7_STROR</name>
<comment type="caution">
    <text evidence="5">The sequence shown here is derived from an EMBL/GenBank/DDBJ whole genome shotgun (WGS) entry which is preliminary data.</text>
</comment>
<protein>
    <submittedName>
        <fullName evidence="5">6-phospho-beta-glucosidase</fullName>
        <ecNumber evidence="5">3.2.1.86</ecNumber>
    </submittedName>
</protein>
<dbReference type="EMBL" id="LQOB01000007">
    <property type="protein sequence ID" value="KXT88476.1"/>
    <property type="molecule type" value="Genomic_DNA"/>
</dbReference>
<dbReference type="GO" id="GO:0016052">
    <property type="term" value="P:carbohydrate catabolic process"/>
    <property type="evidence" value="ECO:0007669"/>
    <property type="project" value="TreeGrafter"/>
</dbReference>
<dbReference type="PANTHER" id="PTHR10353">
    <property type="entry name" value="GLYCOSYL HYDROLASE"/>
    <property type="match status" value="1"/>
</dbReference>
<reference evidence="5 6" key="1">
    <citation type="submission" date="2016-01" db="EMBL/GenBank/DDBJ databases">
        <title>Highly variable Streptococcus oralis are common among viridans streptococci isolated from primates.</title>
        <authorList>
            <person name="Denapaite D."/>
            <person name="Rieger M."/>
            <person name="Koendgen S."/>
            <person name="Brueckner R."/>
            <person name="Ochigava I."/>
            <person name="Kappeler P."/>
            <person name="Maetz-Rensing K."/>
            <person name="Leendertz F."/>
            <person name="Hakenbeck R."/>
        </authorList>
    </citation>
    <scope>NUCLEOTIDE SEQUENCE [LARGE SCALE GENOMIC DNA]</scope>
    <source>
        <strain evidence="5 6">DD16</strain>
    </source>
</reference>